<dbReference type="EMBL" id="LHXK01000015">
    <property type="protein sequence ID" value="KXA90008.1"/>
    <property type="molecule type" value="Genomic_DNA"/>
</dbReference>
<dbReference type="AlphaFoldDB" id="A0A133U763"/>
<dbReference type="GO" id="GO:0046872">
    <property type="term" value="F:metal ion binding"/>
    <property type="evidence" value="ECO:0007669"/>
    <property type="project" value="UniProtKB-KW"/>
</dbReference>
<keyword evidence="3 6" id="KW-0808">Transferase</keyword>
<evidence type="ECO:0000256" key="2">
    <source>
        <dbReference type="ARBA" id="ARBA00006706"/>
    </source>
</evidence>
<comment type="similarity">
    <text evidence="2 6">Belongs to the FPP/GGPP synthase family.</text>
</comment>
<keyword evidence="5" id="KW-0460">Magnesium</keyword>
<organism evidence="7 8">
    <name type="scientific">candidate division MSBL1 archaeon SCGC-AAA259B11</name>
    <dbReference type="NCBI Taxonomy" id="1698260"/>
    <lineage>
        <taxon>Archaea</taxon>
        <taxon>Methanobacteriati</taxon>
        <taxon>Methanobacteriota</taxon>
        <taxon>candidate division MSBL1</taxon>
    </lineage>
</organism>
<dbReference type="Proteomes" id="UP000070184">
    <property type="component" value="Unassembled WGS sequence"/>
</dbReference>
<evidence type="ECO:0008006" key="9">
    <source>
        <dbReference type="Google" id="ProtNLM"/>
    </source>
</evidence>
<evidence type="ECO:0000256" key="3">
    <source>
        <dbReference type="ARBA" id="ARBA00022679"/>
    </source>
</evidence>
<dbReference type="GO" id="GO:0008299">
    <property type="term" value="P:isoprenoid biosynthetic process"/>
    <property type="evidence" value="ECO:0007669"/>
    <property type="project" value="InterPro"/>
</dbReference>
<evidence type="ECO:0000256" key="6">
    <source>
        <dbReference type="RuleBase" id="RU004466"/>
    </source>
</evidence>
<dbReference type="InterPro" id="IPR033749">
    <property type="entry name" value="Polyprenyl_synt_CS"/>
</dbReference>
<evidence type="ECO:0000313" key="7">
    <source>
        <dbReference type="EMBL" id="KXA90008.1"/>
    </source>
</evidence>
<proteinExistence type="inferred from homology"/>
<dbReference type="InterPro" id="IPR000092">
    <property type="entry name" value="Polyprenyl_synt"/>
</dbReference>
<accession>A0A133U763</accession>
<comment type="caution">
    <text evidence="7">The sequence shown here is derived from an EMBL/GenBank/DDBJ whole genome shotgun (WGS) entry which is preliminary data.</text>
</comment>
<name>A0A133U763_9EURY</name>
<evidence type="ECO:0000256" key="5">
    <source>
        <dbReference type="ARBA" id="ARBA00022842"/>
    </source>
</evidence>
<evidence type="ECO:0000256" key="1">
    <source>
        <dbReference type="ARBA" id="ARBA00001946"/>
    </source>
</evidence>
<dbReference type="SUPFAM" id="SSF48576">
    <property type="entry name" value="Terpenoid synthases"/>
    <property type="match status" value="1"/>
</dbReference>
<dbReference type="Pfam" id="PF00348">
    <property type="entry name" value="polyprenyl_synt"/>
    <property type="match status" value="1"/>
</dbReference>
<dbReference type="Gene3D" id="1.10.600.10">
    <property type="entry name" value="Farnesyl Diphosphate Synthase"/>
    <property type="match status" value="1"/>
</dbReference>
<keyword evidence="8" id="KW-1185">Reference proteome</keyword>
<evidence type="ECO:0000313" key="8">
    <source>
        <dbReference type="Proteomes" id="UP000070184"/>
    </source>
</evidence>
<dbReference type="PANTHER" id="PTHR12001">
    <property type="entry name" value="GERANYLGERANYL PYROPHOSPHATE SYNTHASE"/>
    <property type="match status" value="1"/>
</dbReference>
<dbReference type="GO" id="GO:0004659">
    <property type="term" value="F:prenyltransferase activity"/>
    <property type="evidence" value="ECO:0007669"/>
    <property type="project" value="InterPro"/>
</dbReference>
<dbReference type="InterPro" id="IPR008949">
    <property type="entry name" value="Isoprenoid_synthase_dom_sf"/>
</dbReference>
<evidence type="ECO:0000256" key="4">
    <source>
        <dbReference type="ARBA" id="ARBA00022723"/>
    </source>
</evidence>
<dbReference type="SFLD" id="SFLDS00005">
    <property type="entry name" value="Isoprenoid_Synthase_Type_I"/>
    <property type="match status" value="1"/>
</dbReference>
<comment type="cofactor">
    <cofactor evidence="1">
        <name>Mg(2+)</name>
        <dbReference type="ChEBI" id="CHEBI:18420"/>
    </cofactor>
</comment>
<keyword evidence="4" id="KW-0479">Metal-binding</keyword>
<reference evidence="7 8" key="1">
    <citation type="journal article" date="2016" name="Sci. Rep.">
        <title>Metabolic traits of an uncultured archaeal lineage -MSBL1- from brine pools of the Red Sea.</title>
        <authorList>
            <person name="Mwirichia R."/>
            <person name="Alam I."/>
            <person name="Rashid M."/>
            <person name="Vinu M."/>
            <person name="Ba-Alawi W."/>
            <person name="Anthony Kamau A."/>
            <person name="Kamanda Ngugi D."/>
            <person name="Goker M."/>
            <person name="Klenk H.P."/>
            <person name="Bajic V."/>
            <person name="Stingl U."/>
        </authorList>
    </citation>
    <scope>NUCLEOTIDE SEQUENCE [LARGE SCALE GENOMIC DNA]</scope>
    <source>
        <strain evidence="7">SCGC-AAA259B11</strain>
    </source>
</reference>
<gene>
    <name evidence="7" type="ORF">AKJ61_01635</name>
</gene>
<dbReference type="PROSITE" id="PS00723">
    <property type="entry name" value="POLYPRENYL_SYNTHASE_1"/>
    <property type="match status" value="1"/>
</dbReference>
<protein>
    <recommendedName>
        <fullName evidence="9">Polyprenyl synthetase</fullName>
    </recommendedName>
</protein>
<dbReference type="PANTHER" id="PTHR12001:SF85">
    <property type="entry name" value="SHORT CHAIN ISOPRENYL DIPHOSPHATE SYNTHASE"/>
    <property type="match status" value="1"/>
</dbReference>
<sequence>MEESLEKYGEMVEESVKEYLERFKRESSEYHSFVGGCYSDLEQFVLRKGKRIASCSTLLAYRGYADGIGEDILTVCAGIELYRHAILIHDDMVDMDVQRRGGKTMHRNYSEDRDDRFGRGTATFLGNIAFSLAEKAIEDSGFSEGKKATVLSLVFDHYREVNESQILDLLFEYKDVDVAEWRTMASKRAASLFKLTLLSGAVLGGAPKKDLETLEEAGENIGYSFDIQDDIIDTFAEEDQYGREPCRDIRLGKKPLHVIQALGRGSTQKAEELGKFLGKDELSSQEIERIRELIREAGGLESAKETSRSHAEKGKKLIMQTSMDDESKDLLNSTIDYVVESLEWYK</sequence>